<dbReference type="EMBL" id="BK015200">
    <property type="protein sequence ID" value="DAD95780.1"/>
    <property type="molecule type" value="Genomic_DNA"/>
</dbReference>
<evidence type="ECO:0000313" key="1">
    <source>
        <dbReference type="EMBL" id="DAD95780.1"/>
    </source>
</evidence>
<reference evidence="1" key="1">
    <citation type="journal article" date="2021" name="Proc. Natl. Acad. Sci. U.S.A.">
        <title>A Catalog of Tens of Thousands of Viruses from Human Metagenomes Reveals Hidden Associations with Chronic Diseases.</title>
        <authorList>
            <person name="Tisza M.J."/>
            <person name="Buck C.B."/>
        </authorList>
    </citation>
    <scope>NUCLEOTIDE SEQUENCE</scope>
    <source>
        <strain evidence="1">Cthh925</strain>
    </source>
</reference>
<organism evidence="1">
    <name type="scientific">Siphoviridae sp. cthh925</name>
    <dbReference type="NCBI Taxonomy" id="2826425"/>
    <lineage>
        <taxon>Viruses</taxon>
        <taxon>Duplodnaviria</taxon>
        <taxon>Heunggongvirae</taxon>
        <taxon>Uroviricota</taxon>
        <taxon>Caudoviricetes</taxon>
    </lineage>
</organism>
<protein>
    <submittedName>
        <fullName evidence="1">Uncharacterized protein</fullName>
    </submittedName>
</protein>
<sequence length="102" mass="12210">MKYIIDHKVYDTEKSTEIIKYTQGIEHKGLFVTTYPRYEHTLYKSQKGQFFVHIGKYVGRTDISYNDKDYIELQTEEDVKKTLEELNEIDKYIEIFGEIEEG</sequence>
<proteinExistence type="predicted"/>
<name>A0A8S5NN38_9CAUD</name>
<accession>A0A8S5NN38</accession>